<dbReference type="EMBL" id="CM007895">
    <property type="protein sequence ID" value="OTG22461.1"/>
    <property type="molecule type" value="Genomic_DNA"/>
</dbReference>
<protein>
    <submittedName>
        <fullName evidence="2">Uncharacterized protein</fullName>
    </submittedName>
</protein>
<dbReference type="AlphaFoldDB" id="A0A251UJF4"/>
<keyword evidence="3" id="KW-1185">Reference proteome</keyword>
<evidence type="ECO:0000313" key="1">
    <source>
        <dbReference type="EMBL" id="KAF5801451.1"/>
    </source>
</evidence>
<reference evidence="1" key="3">
    <citation type="submission" date="2020-06" db="EMBL/GenBank/DDBJ databases">
        <title>Helianthus annuus Genome sequencing and assembly Release 2.</title>
        <authorList>
            <person name="Gouzy J."/>
            <person name="Langlade N."/>
            <person name="Munos S."/>
        </authorList>
    </citation>
    <scope>NUCLEOTIDE SEQUENCE</scope>
    <source>
        <tissue evidence="1">Leaves</tissue>
    </source>
</reference>
<dbReference type="InParanoid" id="A0A251UJF4"/>
<dbReference type="EMBL" id="MNCJ02000321">
    <property type="protein sequence ID" value="KAF5801451.1"/>
    <property type="molecule type" value="Genomic_DNA"/>
</dbReference>
<evidence type="ECO:0000313" key="3">
    <source>
        <dbReference type="Proteomes" id="UP000215914"/>
    </source>
</evidence>
<gene>
    <name evidence="2" type="ORF">HannXRQ_Chr06g0171751</name>
    <name evidence="1" type="ORF">HanXRQr2_Chr06g0248251</name>
</gene>
<sequence>MLTLVEVHLVMWKRHVGRMRWGGGPWSKHVGNQVHLNARGGEAMQEVVGQFQYKN</sequence>
<reference evidence="2" key="2">
    <citation type="submission" date="2017-02" db="EMBL/GenBank/DDBJ databases">
        <title>Sunflower complete genome.</title>
        <authorList>
            <person name="Langlade N."/>
            <person name="Munos S."/>
        </authorList>
    </citation>
    <scope>NUCLEOTIDE SEQUENCE [LARGE SCALE GENOMIC DNA]</scope>
    <source>
        <tissue evidence="2">Leaves</tissue>
    </source>
</reference>
<dbReference type="Gramene" id="mRNA:HanXRQr2_Chr06g0248251">
    <property type="protein sequence ID" value="CDS:HanXRQr2_Chr06g0248251.1"/>
    <property type="gene ID" value="HanXRQr2_Chr06g0248251"/>
</dbReference>
<accession>A0A251UJF4</accession>
<evidence type="ECO:0000313" key="2">
    <source>
        <dbReference type="EMBL" id="OTG22461.1"/>
    </source>
</evidence>
<name>A0A251UJF4_HELAN</name>
<reference evidence="1 3" key="1">
    <citation type="journal article" date="2017" name="Nature">
        <title>The sunflower genome provides insights into oil metabolism, flowering and Asterid evolution.</title>
        <authorList>
            <person name="Badouin H."/>
            <person name="Gouzy J."/>
            <person name="Grassa C.J."/>
            <person name="Murat F."/>
            <person name="Staton S.E."/>
            <person name="Cottret L."/>
            <person name="Lelandais-Briere C."/>
            <person name="Owens G.L."/>
            <person name="Carrere S."/>
            <person name="Mayjonade B."/>
            <person name="Legrand L."/>
            <person name="Gill N."/>
            <person name="Kane N.C."/>
            <person name="Bowers J.E."/>
            <person name="Hubner S."/>
            <person name="Bellec A."/>
            <person name="Berard A."/>
            <person name="Berges H."/>
            <person name="Blanchet N."/>
            <person name="Boniface M.C."/>
            <person name="Brunel D."/>
            <person name="Catrice O."/>
            <person name="Chaidir N."/>
            <person name="Claudel C."/>
            <person name="Donnadieu C."/>
            <person name="Faraut T."/>
            <person name="Fievet G."/>
            <person name="Helmstetter N."/>
            <person name="King M."/>
            <person name="Knapp S.J."/>
            <person name="Lai Z."/>
            <person name="Le Paslier M.C."/>
            <person name="Lippi Y."/>
            <person name="Lorenzon L."/>
            <person name="Mandel J.R."/>
            <person name="Marage G."/>
            <person name="Marchand G."/>
            <person name="Marquand E."/>
            <person name="Bret-Mestries E."/>
            <person name="Morien E."/>
            <person name="Nambeesan S."/>
            <person name="Nguyen T."/>
            <person name="Pegot-Espagnet P."/>
            <person name="Pouilly N."/>
            <person name="Raftis F."/>
            <person name="Sallet E."/>
            <person name="Schiex T."/>
            <person name="Thomas J."/>
            <person name="Vandecasteele C."/>
            <person name="Vares D."/>
            <person name="Vear F."/>
            <person name="Vautrin S."/>
            <person name="Crespi M."/>
            <person name="Mangin B."/>
            <person name="Burke J.M."/>
            <person name="Salse J."/>
            <person name="Munos S."/>
            <person name="Vincourt P."/>
            <person name="Rieseberg L.H."/>
            <person name="Langlade N.B."/>
        </authorList>
    </citation>
    <scope>NUCLEOTIDE SEQUENCE [LARGE SCALE GENOMIC DNA]</scope>
    <source>
        <strain evidence="3">cv. SF193</strain>
        <tissue evidence="1">Leaves</tissue>
    </source>
</reference>
<dbReference type="Proteomes" id="UP000215914">
    <property type="component" value="Chromosome 6"/>
</dbReference>
<organism evidence="2 3">
    <name type="scientific">Helianthus annuus</name>
    <name type="common">Common sunflower</name>
    <dbReference type="NCBI Taxonomy" id="4232"/>
    <lineage>
        <taxon>Eukaryota</taxon>
        <taxon>Viridiplantae</taxon>
        <taxon>Streptophyta</taxon>
        <taxon>Embryophyta</taxon>
        <taxon>Tracheophyta</taxon>
        <taxon>Spermatophyta</taxon>
        <taxon>Magnoliopsida</taxon>
        <taxon>eudicotyledons</taxon>
        <taxon>Gunneridae</taxon>
        <taxon>Pentapetalae</taxon>
        <taxon>asterids</taxon>
        <taxon>campanulids</taxon>
        <taxon>Asterales</taxon>
        <taxon>Asteraceae</taxon>
        <taxon>Asteroideae</taxon>
        <taxon>Heliantheae alliance</taxon>
        <taxon>Heliantheae</taxon>
        <taxon>Helianthus</taxon>
    </lineage>
</organism>
<proteinExistence type="predicted"/>